<evidence type="ECO:0000313" key="3">
    <source>
        <dbReference type="Proteomes" id="UP000309215"/>
    </source>
</evidence>
<evidence type="ECO:0000259" key="1">
    <source>
        <dbReference type="Pfam" id="PF22599"/>
    </source>
</evidence>
<dbReference type="AlphaFoldDB" id="A0A4U1JAR4"/>
<sequence>MLLVALALSPSACTKKKDDAVDLAGLRPITMEIVVVDDELEPFAKPTGTLPESVSVRAEQRLSRSGLPVTLQYAMLIKKPGETYVQAKERFSPWLSTLPLPAGHRFVLGDVMEEDETGEPRPIGLRTYVVAGGAIVTHANVVDAMVLEDDGKGPVQAPVVLVTLDAAGGERFHAATREHVKERLAIVVNDKAMSVPVVQGPIPGGRVSISMHGYDEHAVAEARRLAAVLRRKPN</sequence>
<dbReference type="Proteomes" id="UP000309215">
    <property type="component" value="Unassembled WGS sequence"/>
</dbReference>
<evidence type="ECO:0000313" key="2">
    <source>
        <dbReference type="EMBL" id="TKD06427.1"/>
    </source>
</evidence>
<organism evidence="2 3">
    <name type="scientific">Polyangium fumosum</name>
    <dbReference type="NCBI Taxonomy" id="889272"/>
    <lineage>
        <taxon>Bacteria</taxon>
        <taxon>Pseudomonadati</taxon>
        <taxon>Myxococcota</taxon>
        <taxon>Polyangia</taxon>
        <taxon>Polyangiales</taxon>
        <taxon>Polyangiaceae</taxon>
        <taxon>Polyangium</taxon>
    </lineage>
</organism>
<dbReference type="Pfam" id="PF22599">
    <property type="entry name" value="SecDF_P1_head"/>
    <property type="match status" value="1"/>
</dbReference>
<feature type="domain" description="SecDF P1 head subdomain" evidence="1">
    <location>
        <begin position="127"/>
        <end position="230"/>
    </location>
</feature>
<dbReference type="EMBL" id="SSMQ01000019">
    <property type="protein sequence ID" value="TKD06427.1"/>
    <property type="molecule type" value="Genomic_DNA"/>
</dbReference>
<accession>A0A4U1JAR4</accession>
<gene>
    <name evidence="2" type="ORF">E8A74_19610</name>
</gene>
<dbReference type="InterPro" id="IPR054384">
    <property type="entry name" value="SecDF_P1_head"/>
</dbReference>
<protein>
    <recommendedName>
        <fullName evidence="1">SecDF P1 head subdomain domain-containing protein</fullName>
    </recommendedName>
</protein>
<reference evidence="2 3" key="1">
    <citation type="submission" date="2019-04" db="EMBL/GenBank/DDBJ databases">
        <authorList>
            <person name="Li Y."/>
            <person name="Wang J."/>
        </authorList>
    </citation>
    <scope>NUCLEOTIDE SEQUENCE [LARGE SCALE GENOMIC DNA]</scope>
    <source>
        <strain evidence="2 3">DSM 14668</strain>
    </source>
</reference>
<comment type="caution">
    <text evidence="2">The sequence shown here is derived from an EMBL/GenBank/DDBJ whole genome shotgun (WGS) entry which is preliminary data.</text>
</comment>
<keyword evidence="3" id="KW-1185">Reference proteome</keyword>
<dbReference type="Gene3D" id="3.30.1360.200">
    <property type="match status" value="1"/>
</dbReference>
<name>A0A4U1JAR4_9BACT</name>
<proteinExistence type="predicted"/>